<dbReference type="AlphaFoldDB" id="T0JUQ0"/>
<sequence>MVPDNFLAPCKIPAPFEKNNLIDHLPHEPKRKTNKT</sequence>
<dbReference type="EMBL" id="AMYD01004045">
    <property type="protein sequence ID" value="EQB44278.1"/>
    <property type="molecule type" value="Genomic_DNA"/>
</dbReference>
<protein>
    <submittedName>
        <fullName evidence="1">Uncharacterized protein</fullName>
    </submittedName>
</protein>
<reference evidence="2" key="1">
    <citation type="journal article" date="2013" name="Mol. Plant Microbe Interact.">
        <title>Global aspects of pacC regulation of pathogenicity genes in Colletotrichum gloeosporioides as revealed by transcriptome analysis.</title>
        <authorList>
            <person name="Alkan N."/>
            <person name="Meng X."/>
            <person name="Friedlander G."/>
            <person name="Reuveni E."/>
            <person name="Sukno S."/>
            <person name="Sherman A."/>
            <person name="Thon M."/>
            <person name="Fluhr R."/>
            <person name="Prusky D."/>
        </authorList>
    </citation>
    <scope>NUCLEOTIDE SEQUENCE [LARGE SCALE GENOMIC DNA]</scope>
    <source>
        <strain evidence="2">Cg-14</strain>
    </source>
</reference>
<comment type="caution">
    <text evidence="1">The sequence shown here is derived from an EMBL/GenBank/DDBJ whole genome shotgun (WGS) entry which is preliminary data.</text>
</comment>
<gene>
    <name evidence="1" type="ORF">CGLO_16993</name>
</gene>
<dbReference type="Proteomes" id="UP000015530">
    <property type="component" value="Unassembled WGS sequence"/>
</dbReference>
<evidence type="ECO:0000313" key="2">
    <source>
        <dbReference type="Proteomes" id="UP000015530"/>
    </source>
</evidence>
<evidence type="ECO:0000313" key="1">
    <source>
        <dbReference type="EMBL" id="EQB44278.1"/>
    </source>
</evidence>
<proteinExistence type="predicted"/>
<organism evidence="1 2">
    <name type="scientific">Colletotrichum gloeosporioides (strain Cg-14)</name>
    <name type="common">Anthracnose fungus</name>
    <name type="synonym">Glomerella cingulata</name>
    <dbReference type="NCBI Taxonomy" id="1237896"/>
    <lineage>
        <taxon>Eukaryota</taxon>
        <taxon>Fungi</taxon>
        <taxon>Dikarya</taxon>
        <taxon>Ascomycota</taxon>
        <taxon>Pezizomycotina</taxon>
        <taxon>Sordariomycetes</taxon>
        <taxon>Hypocreomycetidae</taxon>
        <taxon>Glomerellales</taxon>
        <taxon>Glomerellaceae</taxon>
        <taxon>Colletotrichum</taxon>
        <taxon>Colletotrichum gloeosporioides species complex</taxon>
    </lineage>
</organism>
<accession>T0JUQ0</accession>
<dbReference type="HOGENOM" id="CLU_3359636_0_0_1"/>
<name>T0JUQ0_COLGC</name>